<evidence type="ECO:0000313" key="7">
    <source>
        <dbReference type="Proteomes" id="UP000462362"/>
    </source>
</evidence>
<protein>
    <submittedName>
        <fullName evidence="6">DASS family sodium-coupled anion symporter</fullName>
    </submittedName>
</protein>
<comment type="caution">
    <text evidence="6">The sequence shown here is derived from an EMBL/GenBank/DDBJ whole genome shotgun (WGS) entry which is preliminary data.</text>
</comment>
<dbReference type="InterPro" id="IPR001898">
    <property type="entry name" value="SLC13A/DASS"/>
</dbReference>
<dbReference type="GO" id="GO:0016020">
    <property type="term" value="C:membrane"/>
    <property type="evidence" value="ECO:0007669"/>
    <property type="project" value="UniProtKB-SubCell"/>
</dbReference>
<dbReference type="InterPro" id="IPR030676">
    <property type="entry name" value="CitT-rel"/>
</dbReference>
<reference evidence="6 7" key="1">
    <citation type="journal article" date="2019" name="Nat. Med.">
        <title>A library of human gut bacterial isolates paired with longitudinal multiomics data enables mechanistic microbiome research.</title>
        <authorList>
            <person name="Poyet M."/>
            <person name="Groussin M."/>
            <person name="Gibbons S.M."/>
            <person name="Avila-Pacheco J."/>
            <person name="Jiang X."/>
            <person name="Kearney S.M."/>
            <person name="Perrotta A.R."/>
            <person name="Berdy B."/>
            <person name="Zhao S."/>
            <person name="Lieberman T.D."/>
            <person name="Swanson P.K."/>
            <person name="Smith M."/>
            <person name="Roesemann S."/>
            <person name="Alexander J.E."/>
            <person name="Rich S.A."/>
            <person name="Livny J."/>
            <person name="Vlamakis H."/>
            <person name="Clish C."/>
            <person name="Bullock K."/>
            <person name="Deik A."/>
            <person name="Scott J."/>
            <person name="Pierce K.A."/>
            <person name="Xavier R.J."/>
            <person name="Alm E.J."/>
        </authorList>
    </citation>
    <scope>NUCLEOTIDE SEQUENCE [LARGE SCALE GENOMIC DNA]</scope>
    <source>
        <strain evidence="6 7">BIOML-A2</strain>
    </source>
</reference>
<dbReference type="EMBL" id="WNCL01000026">
    <property type="protein sequence ID" value="MTU43699.1"/>
    <property type="molecule type" value="Genomic_DNA"/>
</dbReference>
<evidence type="ECO:0000256" key="2">
    <source>
        <dbReference type="ARBA" id="ARBA00007349"/>
    </source>
</evidence>
<dbReference type="AlphaFoldDB" id="A0A6I3S3S2"/>
<dbReference type="PIRSF" id="PIRSF002457">
    <property type="entry name" value="DASS"/>
    <property type="match status" value="1"/>
</dbReference>
<organism evidence="6 7">
    <name type="scientific">Parasutterella excrementihominis</name>
    <dbReference type="NCBI Taxonomy" id="487175"/>
    <lineage>
        <taxon>Bacteria</taxon>
        <taxon>Pseudomonadati</taxon>
        <taxon>Pseudomonadota</taxon>
        <taxon>Betaproteobacteria</taxon>
        <taxon>Burkholderiales</taxon>
        <taxon>Sutterellaceae</taxon>
        <taxon>Parasutterella</taxon>
    </lineage>
</organism>
<dbReference type="Proteomes" id="UP000462362">
    <property type="component" value="Unassembled WGS sequence"/>
</dbReference>
<keyword evidence="5" id="KW-0472">Membrane</keyword>
<dbReference type="Pfam" id="PF00939">
    <property type="entry name" value="Na_sulph_symp"/>
    <property type="match status" value="1"/>
</dbReference>
<comment type="similarity">
    <text evidence="2">Belongs to the SLC13A/DASS transporter (TC 2.A.47) family. DIT1 subfamily.</text>
</comment>
<dbReference type="PANTHER" id="PTHR42826">
    <property type="entry name" value="DICARBOXYLATE TRANSPORTER 2.1, CHLOROPLASTIC"/>
    <property type="match status" value="1"/>
</dbReference>
<dbReference type="RefSeq" id="WP_008811833.1">
    <property type="nucleotide sequence ID" value="NZ_CAJUON010000036.1"/>
</dbReference>
<keyword evidence="4" id="KW-1133">Transmembrane helix</keyword>
<evidence type="ECO:0000256" key="5">
    <source>
        <dbReference type="ARBA" id="ARBA00023136"/>
    </source>
</evidence>
<evidence type="ECO:0000256" key="1">
    <source>
        <dbReference type="ARBA" id="ARBA00004141"/>
    </source>
</evidence>
<dbReference type="NCBIfam" id="TIGR00785">
    <property type="entry name" value="dass"/>
    <property type="match status" value="1"/>
</dbReference>
<evidence type="ECO:0000313" key="6">
    <source>
        <dbReference type="EMBL" id="MTU43699.1"/>
    </source>
</evidence>
<evidence type="ECO:0000256" key="3">
    <source>
        <dbReference type="ARBA" id="ARBA00022692"/>
    </source>
</evidence>
<name>A0A6I3S3S2_9BURK</name>
<accession>A0A6I3S3S2</accession>
<keyword evidence="3" id="KW-0812">Transmembrane</keyword>
<gene>
    <name evidence="6" type="ORF">GMD42_08710</name>
</gene>
<evidence type="ECO:0000256" key="4">
    <source>
        <dbReference type="ARBA" id="ARBA00022989"/>
    </source>
</evidence>
<dbReference type="GO" id="GO:0022857">
    <property type="term" value="F:transmembrane transporter activity"/>
    <property type="evidence" value="ECO:0007669"/>
    <property type="project" value="InterPro"/>
</dbReference>
<proteinExistence type="inferred from homology"/>
<sequence>MSKSLRNWIIVLAIGFVIWVCPTPQGLTPNAWHLFAVFAATIAGFILQPISMGAVAFIALTFCAITGVLKTGQALMGFGNGTIWLIVCAFFLSRAFIKTGFGRRIAFLIIKYIGRSSLTLGYSIALSELIVSPAMPSATARGGGVFYPIVQSLANAFGSQPGPTAGKIGKYLMQVGYHTDAVTCTMFLTSMAGNPLCVGLAATAVGVEITWMNWAVAAIVPGLISLFLVPVLMLKLSPPEIRDIPDARDLAVNELEKMGPMSLQEKVLAFVFVMCLALWATGSWTKLGATPVAMLAVAIMLIAKVLDWKDILSEKGAWDAMFWMGGLVALATALAKSGFIAWIAKLIGTAVAAANMGWIASFVLISLIYIYSHYCFASVTARISAMYAAFVAVAAACGVPAMLVAITFGCFANLPISLTHYGNGCGPVYFGAGYVSQGEWWRNGFIITTINVVIWLTIGMAWWKFIGLY</sequence>
<comment type="subcellular location">
    <subcellularLocation>
        <location evidence="1">Membrane</location>
        <topology evidence="1">Multi-pass membrane protein</topology>
    </subcellularLocation>
</comment>